<evidence type="ECO:0000313" key="1">
    <source>
        <dbReference type="EMBL" id="SER53805.1"/>
    </source>
</evidence>
<dbReference type="Proteomes" id="UP000199221">
    <property type="component" value="Unassembled WGS sequence"/>
</dbReference>
<sequence length="313" mass="33902">MSEFVLLVEHSVKYTNKQPLAVQDVIDSLSALEKVSVHFLPEALSQLTGAGVMSAELLIEGFQHGSFIEDTLVKLIFKNKEEMDKFLDKVREGGRNVYRNLPGNGSPVLKGAVAVTCVIGALVTAGAGWAIINKSPPAPSPVSLSITDSSFVIIGAESYAISPEKFADVIEKVGSTDKKKLAQAAVKIIAPAKKEDGATVVMSQDDKLAIPIETVKNTPDAVEFEPFEIDEPHPDADVEIRATDLDSLNRGWAAIIRGLVDRRVKLVLDEGVDPQSLAGKFKVRADVIVKFRMSAKTKKMEPVSITVQRIIED</sequence>
<gene>
    <name evidence="1" type="ORF">SAMN05216230_10961</name>
</gene>
<evidence type="ECO:0000313" key="2">
    <source>
        <dbReference type="Proteomes" id="UP000199221"/>
    </source>
</evidence>
<dbReference type="RefSeq" id="WP_094011920.1">
    <property type="nucleotide sequence ID" value="NZ_FOEQ01000009.1"/>
</dbReference>
<reference evidence="1 2" key="1">
    <citation type="submission" date="2016-10" db="EMBL/GenBank/DDBJ databases">
        <authorList>
            <person name="de Groot N.N."/>
        </authorList>
    </citation>
    <scope>NUCLEOTIDE SEQUENCE [LARGE SCALE GENOMIC DNA]</scope>
    <source>
        <strain evidence="1 2">LMG 27941</strain>
    </source>
</reference>
<accession>A0A1H9Q163</accession>
<dbReference type="AlphaFoldDB" id="A0A1H9Q163"/>
<proteinExistence type="predicted"/>
<organism evidence="1 2">
    <name type="scientific">Pseudomonas soli</name>
    <dbReference type="NCBI Taxonomy" id="1306993"/>
    <lineage>
        <taxon>Bacteria</taxon>
        <taxon>Pseudomonadati</taxon>
        <taxon>Pseudomonadota</taxon>
        <taxon>Gammaproteobacteria</taxon>
        <taxon>Pseudomonadales</taxon>
        <taxon>Pseudomonadaceae</taxon>
        <taxon>Pseudomonas</taxon>
    </lineage>
</organism>
<dbReference type="EMBL" id="FOEQ01000009">
    <property type="protein sequence ID" value="SER53805.1"/>
    <property type="molecule type" value="Genomic_DNA"/>
</dbReference>
<protein>
    <submittedName>
        <fullName evidence="1">Uncharacterized protein</fullName>
    </submittedName>
</protein>
<name>A0A1H9Q163_9PSED</name>